<dbReference type="SMART" id="SM00487">
    <property type="entry name" value="DEXDc"/>
    <property type="match status" value="1"/>
</dbReference>
<evidence type="ECO:0000256" key="1">
    <source>
        <dbReference type="ARBA" id="ARBA00022741"/>
    </source>
</evidence>
<dbReference type="STRING" id="91928.A0A0D1ZYX7"/>
<gene>
    <name evidence="7" type="ORF">PV08_05062</name>
</gene>
<keyword evidence="3" id="KW-0067">ATP-binding</keyword>
<keyword evidence="2" id="KW-0378">Hydrolase</keyword>
<dbReference type="SUPFAM" id="SSF52540">
    <property type="entry name" value="P-loop containing nucleoside triphosphate hydrolases"/>
    <property type="match status" value="2"/>
</dbReference>
<dbReference type="GeneID" id="27332145"/>
<dbReference type="InterPro" id="IPR027417">
    <property type="entry name" value="P-loop_NTPase"/>
</dbReference>
<dbReference type="HOGENOM" id="CLU_000315_2_7_1"/>
<evidence type="ECO:0000259" key="5">
    <source>
        <dbReference type="PROSITE" id="PS51192"/>
    </source>
</evidence>
<name>A0A0D1ZYX7_9EURO</name>
<evidence type="ECO:0000259" key="6">
    <source>
        <dbReference type="PROSITE" id="PS51194"/>
    </source>
</evidence>
<accession>A0A0D1ZYX7</accession>
<evidence type="ECO:0000256" key="2">
    <source>
        <dbReference type="ARBA" id="ARBA00022801"/>
    </source>
</evidence>
<dbReference type="InterPro" id="IPR000330">
    <property type="entry name" value="SNF2_N"/>
</dbReference>
<feature type="domain" description="Helicase C-terminal" evidence="6">
    <location>
        <begin position="818"/>
        <end position="969"/>
    </location>
</feature>
<dbReference type="Gene3D" id="3.40.50.10810">
    <property type="entry name" value="Tandem AAA-ATPase domain"/>
    <property type="match status" value="1"/>
</dbReference>
<evidence type="ECO:0000313" key="7">
    <source>
        <dbReference type="EMBL" id="KIW17867.1"/>
    </source>
</evidence>
<dbReference type="Pfam" id="PF00176">
    <property type="entry name" value="SNF2-rel_dom"/>
    <property type="match status" value="1"/>
</dbReference>
<dbReference type="PROSITE" id="PS51194">
    <property type="entry name" value="HELICASE_CTER"/>
    <property type="match status" value="1"/>
</dbReference>
<organism evidence="7 8">
    <name type="scientific">Exophiala spinifera</name>
    <dbReference type="NCBI Taxonomy" id="91928"/>
    <lineage>
        <taxon>Eukaryota</taxon>
        <taxon>Fungi</taxon>
        <taxon>Dikarya</taxon>
        <taxon>Ascomycota</taxon>
        <taxon>Pezizomycotina</taxon>
        <taxon>Eurotiomycetes</taxon>
        <taxon>Chaetothyriomycetidae</taxon>
        <taxon>Chaetothyriales</taxon>
        <taxon>Herpotrichiellaceae</taxon>
        <taxon>Exophiala</taxon>
    </lineage>
</organism>
<keyword evidence="1" id="KW-0547">Nucleotide-binding</keyword>
<dbReference type="CDD" id="cd18793">
    <property type="entry name" value="SF2_C_SNF"/>
    <property type="match status" value="1"/>
</dbReference>
<feature type="region of interest" description="Disordered" evidence="4">
    <location>
        <begin position="1"/>
        <end position="57"/>
    </location>
</feature>
<dbReference type="GO" id="GO:0005524">
    <property type="term" value="F:ATP binding"/>
    <property type="evidence" value="ECO:0007669"/>
    <property type="project" value="UniProtKB-KW"/>
</dbReference>
<evidence type="ECO:0008006" key="9">
    <source>
        <dbReference type="Google" id="ProtNLM"/>
    </source>
</evidence>
<dbReference type="Proteomes" id="UP000053328">
    <property type="component" value="Unassembled WGS sequence"/>
</dbReference>
<dbReference type="GO" id="GO:0016787">
    <property type="term" value="F:hydrolase activity"/>
    <property type="evidence" value="ECO:0007669"/>
    <property type="project" value="UniProtKB-KW"/>
</dbReference>
<dbReference type="EMBL" id="KN847494">
    <property type="protein sequence ID" value="KIW17867.1"/>
    <property type="molecule type" value="Genomic_DNA"/>
</dbReference>
<dbReference type="InterPro" id="IPR050628">
    <property type="entry name" value="SNF2_RAD54_helicase_TF"/>
</dbReference>
<dbReference type="Pfam" id="PF00271">
    <property type="entry name" value="Helicase_C"/>
    <property type="match status" value="1"/>
</dbReference>
<protein>
    <recommendedName>
        <fullName evidence="9">Helicase C-terminal domain-containing protein</fullName>
    </recommendedName>
</protein>
<dbReference type="Gene3D" id="3.40.50.300">
    <property type="entry name" value="P-loop containing nucleotide triphosphate hydrolases"/>
    <property type="match status" value="1"/>
</dbReference>
<sequence>MLGLPQSAIPSTKSNGPCADRQTKCKLNVPPPPTTGYRASRERGEPPSKRRRTDETCRDDAFTSIKQDIGDFIWIDQDSQFHTAPVPPIEAVSAGTEVEDLLSILRFRDIGPQTVAPSFEDETLESIRRILADEDDALFSPATGQSNGCQSSESPTEEVCFGTVGPMPLALNPDKPPVLPTTLVKIHVLHNVRLDYDDGSVFLDDGSIIGQLDLRTAEILRELDSDARISIQVRCVLSRADTQGPKHRDGRLFSEVRATLAAIIYGPYLLYDQVGDFFEDCDVCLQDPPAGCARNVRYRNPHKLCGQDSDAPMTVDTALLARHDNTVNQELSTEHLDHLDFNGDLPEAEVPSALCTQLHKHQRQGLYFMKTRERGWCAENGLKDIWKTTEVCGVLMYWNTINDDVQEEPPEEFRGGLLLDDMGLGKTLTAISLVASDLDSGGTAGMLAWPRSFHPCSQDMRCTLVIVPPQLLQMWEEQLSTHLHPGRMRWTKHHGNHRLSQLSQINNFDVILTTYNTVASEAKTSSILFQARWRRIILDEAQEVRDPHTQTAKAVCALKADRRWGITGTPIQNHLTDFRALLQFLRAHPYHDQTVFARDITDIWQKTDPEAAMQRLMRIIASVSLRRSRKALVLPARIHQDTFLPFSPTELELYEPLEAQVMSILNQEIASTDTSTKRNALKGLNSLRLICNFGTLADMKHFRPYVTEAQEIFDNLLMAGDTSCCKCATNIASATGPSENCSGVPAFEVLTGEPAISHCEKYLCGNCNLEAQHNDGFSLGWCGHSPPCTVQTVRVTDPSSYLHRPSVDQLKLGDYPTKIRALINDLQAFPTAKSVVFSAWRMTLDLCDYALSLASIPFVRFDGTVSEPDRKDALSRFRTDPEIKVILITISCGAVGLDLTAANRAYILEPQWNPTVEDQAFARIHRMGQKRPVTTIRFLMKDSYEEEIVHVQKQKRDFADLLLSEKKGKNGKGVQKDMSLAYETVKRLIGRR</sequence>
<dbReference type="SMART" id="SM00490">
    <property type="entry name" value="HELICc"/>
    <property type="match status" value="1"/>
</dbReference>
<evidence type="ECO:0000256" key="3">
    <source>
        <dbReference type="ARBA" id="ARBA00022840"/>
    </source>
</evidence>
<dbReference type="VEuPathDB" id="FungiDB:PV08_05062"/>
<dbReference type="CDD" id="cd18008">
    <property type="entry name" value="DEXDc_SHPRH-like"/>
    <property type="match status" value="1"/>
</dbReference>
<dbReference type="PANTHER" id="PTHR45626">
    <property type="entry name" value="TRANSCRIPTION TERMINATION FACTOR 2-RELATED"/>
    <property type="match status" value="1"/>
</dbReference>
<keyword evidence="8" id="KW-1185">Reference proteome</keyword>
<dbReference type="InterPro" id="IPR038718">
    <property type="entry name" value="SNF2-like_sf"/>
</dbReference>
<proteinExistence type="predicted"/>
<dbReference type="GO" id="GO:0006281">
    <property type="term" value="P:DNA repair"/>
    <property type="evidence" value="ECO:0007669"/>
    <property type="project" value="TreeGrafter"/>
</dbReference>
<dbReference type="InterPro" id="IPR014001">
    <property type="entry name" value="Helicase_ATP-bd"/>
</dbReference>
<dbReference type="PROSITE" id="PS51192">
    <property type="entry name" value="HELICASE_ATP_BIND_1"/>
    <property type="match status" value="1"/>
</dbReference>
<reference evidence="7 8" key="1">
    <citation type="submission" date="2015-01" db="EMBL/GenBank/DDBJ databases">
        <title>The Genome Sequence of Exophiala spinifera CBS89968.</title>
        <authorList>
            <consortium name="The Broad Institute Genomics Platform"/>
            <person name="Cuomo C."/>
            <person name="de Hoog S."/>
            <person name="Gorbushina A."/>
            <person name="Stielow B."/>
            <person name="Teixiera M."/>
            <person name="Abouelleil A."/>
            <person name="Chapman S.B."/>
            <person name="Priest M."/>
            <person name="Young S.K."/>
            <person name="Wortman J."/>
            <person name="Nusbaum C."/>
            <person name="Birren B."/>
        </authorList>
    </citation>
    <scope>NUCLEOTIDE SEQUENCE [LARGE SCALE GENOMIC DNA]</scope>
    <source>
        <strain evidence="7 8">CBS 89968</strain>
    </source>
</reference>
<dbReference type="GO" id="GO:0005634">
    <property type="term" value="C:nucleus"/>
    <property type="evidence" value="ECO:0007669"/>
    <property type="project" value="TreeGrafter"/>
</dbReference>
<dbReference type="AlphaFoldDB" id="A0A0D1ZYX7"/>
<dbReference type="PANTHER" id="PTHR45626:SF22">
    <property type="entry name" value="DNA REPAIR PROTEIN RAD5"/>
    <property type="match status" value="1"/>
</dbReference>
<dbReference type="RefSeq" id="XP_016238083.1">
    <property type="nucleotide sequence ID" value="XM_016379406.1"/>
</dbReference>
<dbReference type="InterPro" id="IPR001650">
    <property type="entry name" value="Helicase_C-like"/>
</dbReference>
<dbReference type="InterPro" id="IPR049730">
    <property type="entry name" value="SNF2/RAD54-like_C"/>
</dbReference>
<feature type="compositionally biased region" description="Basic and acidic residues" evidence="4">
    <location>
        <begin position="39"/>
        <end position="57"/>
    </location>
</feature>
<evidence type="ECO:0000313" key="8">
    <source>
        <dbReference type="Proteomes" id="UP000053328"/>
    </source>
</evidence>
<dbReference type="GO" id="GO:0008094">
    <property type="term" value="F:ATP-dependent activity, acting on DNA"/>
    <property type="evidence" value="ECO:0007669"/>
    <property type="project" value="TreeGrafter"/>
</dbReference>
<evidence type="ECO:0000256" key="4">
    <source>
        <dbReference type="SAM" id="MobiDB-lite"/>
    </source>
</evidence>
<dbReference type="OrthoDB" id="448448at2759"/>
<feature type="domain" description="Helicase ATP-binding" evidence="5">
    <location>
        <begin position="407"/>
        <end position="588"/>
    </location>
</feature>